<accession>A0ABQ8K0Y6</accession>
<comment type="caution">
    <text evidence="1">The sequence shown here is derived from an EMBL/GenBank/DDBJ whole genome shotgun (WGS) entry which is preliminary data.</text>
</comment>
<dbReference type="EMBL" id="JADCUA010000032">
    <property type="protein sequence ID" value="KAH9830318.1"/>
    <property type="molecule type" value="Genomic_DNA"/>
</dbReference>
<keyword evidence="2" id="KW-1185">Reference proteome</keyword>
<reference evidence="1 2" key="1">
    <citation type="journal article" date="2021" name="Environ. Microbiol.">
        <title>Gene family expansions and transcriptome signatures uncover fungal adaptations to wood decay.</title>
        <authorList>
            <person name="Hage H."/>
            <person name="Miyauchi S."/>
            <person name="Viragh M."/>
            <person name="Drula E."/>
            <person name="Min B."/>
            <person name="Chaduli D."/>
            <person name="Navarro D."/>
            <person name="Favel A."/>
            <person name="Norest M."/>
            <person name="Lesage-Meessen L."/>
            <person name="Balint B."/>
            <person name="Merenyi Z."/>
            <person name="de Eugenio L."/>
            <person name="Morin E."/>
            <person name="Martinez A.T."/>
            <person name="Baldrian P."/>
            <person name="Stursova M."/>
            <person name="Martinez M.J."/>
            <person name="Novotny C."/>
            <person name="Magnuson J.K."/>
            <person name="Spatafora J.W."/>
            <person name="Maurice S."/>
            <person name="Pangilinan J."/>
            <person name="Andreopoulos W."/>
            <person name="LaButti K."/>
            <person name="Hundley H."/>
            <person name="Na H."/>
            <person name="Kuo A."/>
            <person name="Barry K."/>
            <person name="Lipzen A."/>
            <person name="Henrissat B."/>
            <person name="Riley R."/>
            <person name="Ahrendt S."/>
            <person name="Nagy L.G."/>
            <person name="Grigoriev I.V."/>
            <person name="Martin F."/>
            <person name="Rosso M.N."/>
        </authorList>
    </citation>
    <scope>NUCLEOTIDE SEQUENCE [LARGE SCALE GENOMIC DNA]</scope>
    <source>
        <strain evidence="1 2">CIRM-BRFM 1785</strain>
    </source>
</reference>
<name>A0ABQ8K0Y6_9APHY</name>
<evidence type="ECO:0000313" key="1">
    <source>
        <dbReference type="EMBL" id="KAH9830318.1"/>
    </source>
</evidence>
<dbReference type="PANTHER" id="PTHR33266">
    <property type="entry name" value="CHROMOSOME 15, WHOLE GENOME SHOTGUN SEQUENCE"/>
    <property type="match status" value="1"/>
</dbReference>
<organism evidence="1 2">
    <name type="scientific">Rhodofomes roseus</name>
    <dbReference type="NCBI Taxonomy" id="34475"/>
    <lineage>
        <taxon>Eukaryota</taxon>
        <taxon>Fungi</taxon>
        <taxon>Dikarya</taxon>
        <taxon>Basidiomycota</taxon>
        <taxon>Agaricomycotina</taxon>
        <taxon>Agaricomycetes</taxon>
        <taxon>Polyporales</taxon>
        <taxon>Rhodofomes</taxon>
    </lineage>
</organism>
<protein>
    <submittedName>
        <fullName evidence="1">Uncharacterized protein</fullName>
    </submittedName>
</protein>
<dbReference type="Proteomes" id="UP000814176">
    <property type="component" value="Unassembled WGS sequence"/>
</dbReference>
<sequence>MATTPAYVSMTYPAPTPPEYHEFESQLNQVVNDTELRNTYTRADLAHTPWGVFQGANLVTLYLVKYAPSIRDTVVPEWIDRDPRLHSLANPAERFSNRELEQWYDLMLGACRSGKWDIFIDRAPLMRRYPVVPGYEKLAVQKAWVQPYVGQAPMALVGHLRSYSWWSNRPTVHDFSIVQSSGTGKSRMIDELAKDRLVIPISMGSGMGPQDYGTPPYPPPDFGVINRFIGFESASSLASHCSAFVQALFEHTLVALQRDFAEEASCGFVSLCSAFRSRMQEGMKWGDHGQYRKDFFREVFSVARDHFLNDRQEVHRTSSVGSACARLMEYLYQVTKDKRLYSGCPGDIPPRDVLREYHPMVLVTFDNAEHLTDGSTAANCIRPSKSPQCNAVVELKRVFTQLTSCFPVLVLFLSNSPALLSSTIQSMSPRYVDKKTRVRDGPLPVWMELQFDLEATRVSVNDGFTLTDVASEEYIGHMGRICFGTLRGAGIQEWRENLVPLAAQRLLHTYELGQNDLTSAQLLACASQRLALTLDARVEAEQLATMNQVQDHMRLCFFQQTDCERTGATQAISQSGSEPLLAEAAYYAVHRSAANLVVALKTMLVDVPVDAANGGQLLASLLLILARDATVGEPDAHGRPAPVPGGRSGRIMGAIRFFRTLFPFMRAPHARADAFPTKVDLSDDQRRLVADFEREFNDCQMYFNHFVSVPRQVLQMHYLHALLARGAAARCAQLGHPVDAILTMVDGGRAEKDKVNLILIKAVESSDGLPAEDTFSAMDPYDRCIWAPDYVPHKPLVRIVFAFDVPRALGDFHIARKENIDDQHRSYVSYDIRIAGLSPDIVGPLDPDTEQEMRQILLLCRSQRTRLFPDPYRDIRAPVEMGSFSMRVGGGTMYPYWKNWTTDVC</sequence>
<dbReference type="RefSeq" id="XP_047773640.1">
    <property type="nucleotide sequence ID" value="XM_047926759.1"/>
</dbReference>
<dbReference type="GeneID" id="72007491"/>
<evidence type="ECO:0000313" key="2">
    <source>
        <dbReference type="Proteomes" id="UP000814176"/>
    </source>
</evidence>
<dbReference type="PANTHER" id="PTHR33266:SF1">
    <property type="entry name" value="F-BOX DOMAIN-CONTAINING PROTEIN"/>
    <property type="match status" value="1"/>
</dbReference>
<proteinExistence type="predicted"/>
<gene>
    <name evidence="1" type="ORF">C8Q71DRAFT_851321</name>
</gene>